<accession>A0ABS4SWU4</accession>
<dbReference type="PROSITE" id="PS50109">
    <property type="entry name" value="HIS_KIN"/>
    <property type="match status" value="1"/>
</dbReference>
<dbReference type="PROSITE" id="PS50113">
    <property type="entry name" value="PAC"/>
    <property type="match status" value="1"/>
</dbReference>
<proteinExistence type="predicted"/>
<dbReference type="InterPro" id="IPR036097">
    <property type="entry name" value="HisK_dim/P_sf"/>
</dbReference>
<dbReference type="RefSeq" id="WP_307420906.1">
    <property type="nucleotide sequence ID" value="NZ_JAGINP010000038.1"/>
</dbReference>
<evidence type="ECO:0000256" key="1">
    <source>
        <dbReference type="ARBA" id="ARBA00000085"/>
    </source>
</evidence>
<gene>
    <name evidence="13" type="ORF">J2851_006847</name>
</gene>
<dbReference type="Gene3D" id="1.10.287.1490">
    <property type="match status" value="1"/>
</dbReference>
<organism evidence="13 14">
    <name type="scientific">Azospirillum rugosum</name>
    <dbReference type="NCBI Taxonomy" id="416170"/>
    <lineage>
        <taxon>Bacteria</taxon>
        <taxon>Pseudomonadati</taxon>
        <taxon>Pseudomonadota</taxon>
        <taxon>Alphaproteobacteria</taxon>
        <taxon>Rhodospirillales</taxon>
        <taxon>Azospirillaceae</taxon>
        <taxon>Azospirillum</taxon>
    </lineage>
</organism>
<evidence type="ECO:0000259" key="11">
    <source>
        <dbReference type="PROSITE" id="PS50110"/>
    </source>
</evidence>
<dbReference type="SMART" id="SM00448">
    <property type="entry name" value="REC"/>
    <property type="match status" value="1"/>
</dbReference>
<dbReference type="InterPro" id="IPR001789">
    <property type="entry name" value="Sig_transdc_resp-reg_receiver"/>
</dbReference>
<keyword evidence="3 7" id="KW-0597">Phosphoprotein</keyword>
<dbReference type="InterPro" id="IPR013655">
    <property type="entry name" value="PAS_fold_3"/>
</dbReference>
<dbReference type="InterPro" id="IPR011006">
    <property type="entry name" value="CheY-like_superfamily"/>
</dbReference>
<feature type="domain" description="Histidine kinase" evidence="10">
    <location>
        <begin position="295"/>
        <end position="513"/>
    </location>
</feature>
<feature type="domain" description="Response regulatory" evidence="11">
    <location>
        <begin position="537"/>
        <end position="652"/>
    </location>
</feature>
<reference evidence="13 14" key="1">
    <citation type="submission" date="2021-03" db="EMBL/GenBank/DDBJ databases">
        <title>Genomic Encyclopedia of Type Strains, Phase III (KMG-III): the genomes of soil and plant-associated and newly described type strains.</title>
        <authorList>
            <person name="Whitman W."/>
        </authorList>
    </citation>
    <scope>NUCLEOTIDE SEQUENCE [LARGE SCALE GENOMIC DNA]</scope>
    <source>
        <strain evidence="13 14">IMMIB AFH-6</strain>
    </source>
</reference>
<dbReference type="GO" id="GO:0016301">
    <property type="term" value="F:kinase activity"/>
    <property type="evidence" value="ECO:0007669"/>
    <property type="project" value="UniProtKB-KW"/>
</dbReference>
<evidence type="ECO:0000256" key="9">
    <source>
        <dbReference type="SAM" id="MobiDB-lite"/>
    </source>
</evidence>
<keyword evidence="6" id="KW-0902">Two-component regulatory system</keyword>
<evidence type="ECO:0000256" key="8">
    <source>
        <dbReference type="SAM" id="Coils"/>
    </source>
</evidence>
<dbReference type="Pfam" id="PF02518">
    <property type="entry name" value="HATPase_c"/>
    <property type="match status" value="1"/>
</dbReference>
<dbReference type="CDD" id="cd00075">
    <property type="entry name" value="HATPase"/>
    <property type="match status" value="1"/>
</dbReference>
<dbReference type="InterPro" id="IPR050736">
    <property type="entry name" value="Sensor_HK_Regulatory"/>
</dbReference>
<keyword evidence="14" id="KW-1185">Reference proteome</keyword>
<dbReference type="PRINTS" id="PR00344">
    <property type="entry name" value="BCTRLSENSOR"/>
</dbReference>
<evidence type="ECO:0000313" key="13">
    <source>
        <dbReference type="EMBL" id="MBP2297028.1"/>
    </source>
</evidence>
<dbReference type="SUPFAM" id="SSF55785">
    <property type="entry name" value="PYP-like sensor domain (PAS domain)"/>
    <property type="match status" value="1"/>
</dbReference>
<dbReference type="SUPFAM" id="SSF47384">
    <property type="entry name" value="Homodimeric domain of signal transducing histidine kinase"/>
    <property type="match status" value="1"/>
</dbReference>
<sequence>MGGANSVLDDGDADRASLLRRITELDQGLEQALVTIEDGQEQIHALVEERDGMEAELAAQRAEIAELRGRLTASEETSKALAEALDRSDHRLRKVRSEEHTITEELQASYEELQMMAQQLEEANAELELRVTERTAELAEANAALRCREEQLRFAQQCAKAGSWDWDLTADRMVWSPECYDLLGLDPRSDRPSLDRLLAAVVPDDRPVLRRAVADSVAADSDDVRLEFRVRRPGIGLRWIANIGRVVWRDLKGQPTRITGLAFDTTDRKALEEDLRRAKEVAEAADRAKTRFLAAASHDLRQPIQAASLYTYVLRSSIQEHDTEGAEVLDLLKASIESLSGMLSGLLDLSRLEAGAVEVSVANILPDEMMARLAAEFAAVAGASGVTLRFLHSTAAIATDPRLFERVLRNLIANAIAHGRRDDRGRVLVGVRRRRNGVEFQVWDTGPGIPESAREAIFEEFRQLHNPARAATQGFGLGLSIVNRIARLLKLEVTVRSQVGRGSLFSVLVPHATGPDVARPAAAAADTAIAPWLRGRSILLVEDDEQVRRGLTMMLKRWGVRVDAVSSAEELAAKLPRLRRRPHAVLTDYRLPGGGTGRKVVELVRSRWDVPGIIITGDTAPERLREAMSIGCRLLHKPIEPSELMGALGEAMQGGIQNGNTPPRPTRAATRSRRARPEAAG</sequence>
<dbReference type="EMBL" id="JAGINP010000038">
    <property type="protein sequence ID" value="MBP2297028.1"/>
    <property type="molecule type" value="Genomic_DNA"/>
</dbReference>
<dbReference type="InterPro" id="IPR003661">
    <property type="entry name" value="HisK_dim/P_dom"/>
</dbReference>
<dbReference type="SUPFAM" id="SSF55874">
    <property type="entry name" value="ATPase domain of HSP90 chaperone/DNA topoisomerase II/histidine kinase"/>
    <property type="match status" value="1"/>
</dbReference>
<feature type="modified residue" description="4-aspartylphosphate" evidence="7">
    <location>
        <position position="588"/>
    </location>
</feature>
<feature type="domain" description="PAC" evidence="12">
    <location>
        <begin position="224"/>
        <end position="277"/>
    </location>
</feature>
<dbReference type="Gene3D" id="2.10.70.100">
    <property type="match status" value="1"/>
</dbReference>
<dbReference type="Gene3D" id="1.10.287.130">
    <property type="match status" value="1"/>
</dbReference>
<dbReference type="InterPro" id="IPR003594">
    <property type="entry name" value="HATPase_dom"/>
</dbReference>
<protein>
    <recommendedName>
        <fullName evidence="2">histidine kinase</fullName>
        <ecNumber evidence="2">2.7.13.3</ecNumber>
    </recommendedName>
</protein>
<dbReference type="SMART" id="SM00388">
    <property type="entry name" value="HisKA"/>
    <property type="match status" value="1"/>
</dbReference>
<feature type="coiled-coil region" evidence="8">
    <location>
        <begin position="103"/>
        <end position="144"/>
    </location>
</feature>
<dbReference type="Proteomes" id="UP000781958">
    <property type="component" value="Unassembled WGS sequence"/>
</dbReference>
<evidence type="ECO:0000259" key="10">
    <source>
        <dbReference type="PROSITE" id="PS50109"/>
    </source>
</evidence>
<dbReference type="InterPro" id="IPR005467">
    <property type="entry name" value="His_kinase_dom"/>
</dbReference>
<feature type="region of interest" description="Disordered" evidence="9">
    <location>
        <begin position="652"/>
        <end position="681"/>
    </location>
</feature>
<dbReference type="InterPro" id="IPR035965">
    <property type="entry name" value="PAS-like_dom_sf"/>
</dbReference>
<dbReference type="PANTHER" id="PTHR43711">
    <property type="entry name" value="TWO-COMPONENT HISTIDINE KINASE"/>
    <property type="match status" value="1"/>
</dbReference>
<feature type="coiled-coil region" evidence="8">
    <location>
        <begin position="29"/>
        <end position="77"/>
    </location>
</feature>
<comment type="caution">
    <text evidence="13">The sequence shown here is derived from an EMBL/GenBank/DDBJ whole genome shotgun (WGS) entry which is preliminary data.</text>
</comment>
<dbReference type="CDD" id="cd00082">
    <property type="entry name" value="HisKA"/>
    <property type="match status" value="1"/>
</dbReference>
<dbReference type="InterPro" id="IPR036890">
    <property type="entry name" value="HATPase_C_sf"/>
</dbReference>
<evidence type="ECO:0000256" key="7">
    <source>
        <dbReference type="PROSITE-ProRule" id="PRU00169"/>
    </source>
</evidence>
<dbReference type="Pfam" id="PF00512">
    <property type="entry name" value="HisKA"/>
    <property type="match status" value="1"/>
</dbReference>
<keyword evidence="4" id="KW-0808">Transferase</keyword>
<dbReference type="SMART" id="SM00387">
    <property type="entry name" value="HATPase_c"/>
    <property type="match status" value="1"/>
</dbReference>
<evidence type="ECO:0000259" key="12">
    <source>
        <dbReference type="PROSITE" id="PS50113"/>
    </source>
</evidence>
<dbReference type="Pfam" id="PF08447">
    <property type="entry name" value="PAS_3"/>
    <property type="match status" value="1"/>
</dbReference>
<dbReference type="Pfam" id="PF00072">
    <property type="entry name" value="Response_reg"/>
    <property type="match status" value="1"/>
</dbReference>
<dbReference type="PROSITE" id="PS50110">
    <property type="entry name" value="RESPONSE_REGULATORY"/>
    <property type="match status" value="1"/>
</dbReference>
<dbReference type="InterPro" id="IPR000700">
    <property type="entry name" value="PAS-assoc_C"/>
</dbReference>
<dbReference type="CDD" id="cd00156">
    <property type="entry name" value="REC"/>
    <property type="match status" value="1"/>
</dbReference>
<dbReference type="InterPro" id="IPR004358">
    <property type="entry name" value="Sig_transdc_His_kin-like_C"/>
</dbReference>
<evidence type="ECO:0000256" key="5">
    <source>
        <dbReference type="ARBA" id="ARBA00022777"/>
    </source>
</evidence>
<evidence type="ECO:0000256" key="3">
    <source>
        <dbReference type="ARBA" id="ARBA00022553"/>
    </source>
</evidence>
<name>A0ABS4SWU4_9PROT</name>
<dbReference type="Gene3D" id="3.30.565.10">
    <property type="entry name" value="Histidine kinase-like ATPase, C-terminal domain"/>
    <property type="match status" value="1"/>
</dbReference>
<dbReference type="EC" id="2.7.13.3" evidence="2"/>
<keyword evidence="8" id="KW-0175">Coiled coil</keyword>
<comment type="catalytic activity">
    <reaction evidence="1">
        <text>ATP + protein L-histidine = ADP + protein N-phospho-L-histidine.</text>
        <dbReference type="EC" id="2.7.13.3"/>
    </reaction>
</comment>
<evidence type="ECO:0000256" key="6">
    <source>
        <dbReference type="ARBA" id="ARBA00023012"/>
    </source>
</evidence>
<evidence type="ECO:0000256" key="2">
    <source>
        <dbReference type="ARBA" id="ARBA00012438"/>
    </source>
</evidence>
<keyword evidence="5 13" id="KW-0418">Kinase</keyword>
<dbReference type="Gene3D" id="3.30.450.20">
    <property type="entry name" value="PAS domain"/>
    <property type="match status" value="1"/>
</dbReference>
<evidence type="ECO:0000256" key="4">
    <source>
        <dbReference type="ARBA" id="ARBA00022679"/>
    </source>
</evidence>
<dbReference type="SUPFAM" id="SSF52172">
    <property type="entry name" value="CheY-like"/>
    <property type="match status" value="1"/>
</dbReference>
<evidence type="ECO:0000313" key="14">
    <source>
        <dbReference type="Proteomes" id="UP000781958"/>
    </source>
</evidence>
<dbReference type="PANTHER" id="PTHR43711:SF26">
    <property type="entry name" value="SENSOR HISTIDINE KINASE RCSC"/>
    <property type="match status" value="1"/>
</dbReference>
<dbReference type="Gene3D" id="3.40.50.2300">
    <property type="match status" value="1"/>
</dbReference>